<dbReference type="InterPro" id="IPR050109">
    <property type="entry name" value="HTH-type_TetR-like_transc_reg"/>
</dbReference>
<dbReference type="PANTHER" id="PTHR30055:SF226">
    <property type="entry name" value="HTH-TYPE TRANSCRIPTIONAL REGULATOR PKSA"/>
    <property type="match status" value="1"/>
</dbReference>
<feature type="domain" description="HTH tetR-type" evidence="2">
    <location>
        <begin position="4"/>
        <end position="64"/>
    </location>
</feature>
<evidence type="ECO:0000256" key="1">
    <source>
        <dbReference type="ARBA" id="ARBA00023125"/>
    </source>
</evidence>
<evidence type="ECO:0000259" key="2">
    <source>
        <dbReference type="PROSITE" id="PS50977"/>
    </source>
</evidence>
<dbReference type="SUPFAM" id="SSF46689">
    <property type="entry name" value="Homeodomain-like"/>
    <property type="match status" value="1"/>
</dbReference>
<dbReference type="PANTHER" id="PTHR30055">
    <property type="entry name" value="HTH-TYPE TRANSCRIPTIONAL REGULATOR RUTR"/>
    <property type="match status" value="1"/>
</dbReference>
<dbReference type="Gene3D" id="1.10.10.60">
    <property type="entry name" value="Homeodomain-like"/>
    <property type="match status" value="1"/>
</dbReference>
<accession>A0A485MBK3</accession>
<proteinExistence type="predicted"/>
<dbReference type="GO" id="GO:0003700">
    <property type="term" value="F:DNA-binding transcription factor activity"/>
    <property type="evidence" value="ECO:0007669"/>
    <property type="project" value="TreeGrafter"/>
</dbReference>
<dbReference type="Pfam" id="PF00440">
    <property type="entry name" value="TetR_N"/>
    <property type="match status" value="1"/>
</dbReference>
<dbReference type="SUPFAM" id="SSF48498">
    <property type="entry name" value="Tetracyclin repressor-like, C-terminal domain"/>
    <property type="match status" value="1"/>
</dbReference>
<dbReference type="Gene3D" id="1.10.357.10">
    <property type="entry name" value="Tetracycline Repressor, domain 2"/>
    <property type="match status" value="1"/>
</dbReference>
<name>A0A485MBK3_9ZZZZ</name>
<dbReference type="InterPro" id="IPR036271">
    <property type="entry name" value="Tet_transcr_reg_TetR-rel_C_sf"/>
</dbReference>
<sequence length="193" mass="22576">MNREEKLTRIYEAALRVFARYGYRRTRVEDIADELGMTKGNLYLYVKDKRDLYEKAVSHGLLQWQSMVARSIEKIDDVCEQFLALCRKGYTYLSRDVSLRSVLINDPSIFPLSSREDQFAEINRASMDLLRSVLARGIREGRFREVDVDHLTELLYSIYVMFIIKTYVKSEGKSTQKMFEQGLDVVLHGLLKK</sequence>
<gene>
    <name evidence="3" type="primary">fadR</name>
    <name evidence="3" type="ORF">SCFA_810009</name>
</gene>
<reference evidence="3" key="1">
    <citation type="submission" date="2019-03" db="EMBL/GenBank/DDBJ databases">
        <authorList>
            <person name="Hao L."/>
        </authorList>
    </citation>
    <scope>NUCLEOTIDE SEQUENCE</scope>
</reference>
<organism evidence="3">
    <name type="scientific">anaerobic digester metagenome</name>
    <dbReference type="NCBI Taxonomy" id="1263854"/>
    <lineage>
        <taxon>unclassified sequences</taxon>
        <taxon>metagenomes</taxon>
        <taxon>ecological metagenomes</taxon>
    </lineage>
</organism>
<dbReference type="PROSITE" id="PS50977">
    <property type="entry name" value="HTH_TETR_2"/>
    <property type="match status" value="1"/>
</dbReference>
<dbReference type="GO" id="GO:0000976">
    <property type="term" value="F:transcription cis-regulatory region binding"/>
    <property type="evidence" value="ECO:0007669"/>
    <property type="project" value="TreeGrafter"/>
</dbReference>
<protein>
    <submittedName>
        <fullName evidence="3">Fatty acid metabolism regulator protein</fullName>
    </submittedName>
</protein>
<dbReference type="InterPro" id="IPR009057">
    <property type="entry name" value="Homeodomain-like_sf"/>
</dbReference>
<dbReference type="PRINTS" id="PR00455">
    <property type="entry name" value="HTHTETR"/>
</dbReference>
<dbReference type="AlphaFoldDB" id="A0A485MBK3"/>
<evidence type="ECO:0000313" key="3">
    <source>
        <dbReference type="EMBL" id="VFU18361.1"/>
    </source>
</evidence>
<dbReference type="EMBL" id="CAADRM010000149">
    <property type="protein sequence ID" value="VFU18361.1"/>
    <property type="molecule type" value="Genomic_DNA"/>
</dbReference>
<dbReference type="InterPro" id="IPR001647">
    <property type="entry name" value="HTH_TetR"/>
</dbReference>
<keyword evidence="1" id="KW-0238">DNA-binding</keyword>